<dbReference type="PROSITE" id="PS51355">
    <property type="entry name" value="GLUTATHIONE_PEROXID_3"/>
    <property type="match status" value="1"/>
</dbReference>
<evidence type="ECO:0000256" key="1">
    <source>
        <dbReference type="ARBA" id="ARBA00006926"/>
    </source>
</evidence>
<dbReference type="STRING" id="262543.Exig_1269"/>
<sequence>MNTSLYEIEVQDATGQTVSLNDYAGEVLVIVNTASKCGLVKQLGDLQQLHDKYADQGVKVLGFPCDQFNNQEFADQQETMQFCQRNYGVTFPMFQKIDVNGPAEHRLYTYLKQQQGGLLSSNIKWNFTKFLVDREGRVVKRFAPVDSIQTIEKTLARYV</sequence>
<reference evidence="7 8" key="1">
    <citation type="journal article" date="2006" name="Extremophiles">
        <title>Characterization of Exiguobacterium isolates from the Siberian permafrost. Description of Exiguobacterium sibiricum sp. nov.</title>
        <authorList>
            <person name="Rodrigues D.F."/>
            <person name="Goris J."/>
            <person name="Vishnivetskaya T."/>
            <person name="Gilichinsky D."/>
            <person name="Thomashow M.F."/>
            <person name="Tiedje J.M."/>
        </authorList>
    </citation>
    <scope>NUCLEOTIDE SEQUENCE [LARGE SCALE GENOMIC DNA]</scope>
    <source>
        <strain evidence="8">DSM 17290 / CIP 109462 / JCM 13490 / 255-15</strain>
    </source>
</reference>
<evidence type="ECO:0000313" key="8">
    <source>
        <dbReference type="Proteomes" id="UP000001681"/>
    </source>
</evidence>
<dbReference type="OrthoDB" id="9789406at2"/>
<evidence type="ECO:0000256" key="3">
    <source>
        <dbReference type="ARBA" id="ARBA00023002"/>
    </source>
</evidence>
<dbReference type="InterPro" id="IPR013766">
    <property type="entry name" value="Thioredoxin_domain"/>
</dbReference>
<evidence type="ECO:0000313" key="7">
    <source>
        <dbReference type="EMBL" id="ACB60744.1"/>
    </source>
</evidence>
<dbReference type="Proteomes" id="UP000001681">
    <property type="component" value="Chromosome"/>
</dbReference>
<dbReference type="HOGENOM" id="CLU_029507_2_2_9"/>
<keyword evidence="8" id="KW-1185">Reference proteome</keyword>
<evidence type="ECO:0000259" key="6">
    <source>
        <dbReference type="PROSITE" id="PS51352"/>
    </source>
</evidence>
<comment type="similarity">
    <text evidence="1 5">Belongs to the glutathione peroxidase family.</text>
</comment>
<protein>
    <recommendedName>
        <fullName evidence="5">Glutathione peroxidase</fullName>
    </recommendedName>
</protein>
<evidence type="ECO:0000256" key="5">
    <source>
        <dbReference type="RuleBase" id="RU000499"/>
    </source>
</evidence>
<evidence type="ECO:0000256" key="2">
    <source>
        <dbReference type="ARBA" id="ARBA00022559"/>
    </source>
</evidence>
<feature type="active site" evidence="4">
    <location>
        <position position="37"/>
    </location>
</feature>
<dbReference type="AlphaFoldDB" id="B1YEY6"/>
<dbReference type="PANTHER" id="PTHR11592">
    <property type="entry name" value="GLUTATHIONE PEROXIDASE"/>
    <property type="match status" value="1"/>
</dbReference>
<dbReference type="Gene3D" id="3.40.30.10">
    <property type="entry name" value="Glutaredoxin"/>
    <property type="match status" value="1"/>
</dbReference>
<dbReference type="SUPFAM" id="SSF52833">
    <property type="entry name" value="Thioredoxin-like"/>
    <property type="match status" value="1"/>
</dbReference>
<dbReference type="RefSeq" id="WP_012370165.1">
    <property type="nucleotide sequence ID" value="NC_010556.1"/>
</dbReference>
<dbReference type="InterPro" id="IPR036249">
    <property type="entry name" value="Thioredoxin-like_sf"/>
</dbReference>
<dbReference type="EMBL" id="CP001022">
    <property type="protein sequence ID" value="ACB60744.1"/>
    <property type="molecule type" value="Genomic_DNA"/>
</dbReference>
<proteinExistence type="inferred from homology"/>
<dbReference type="KEGG" id="esi:Exig_1269"/>
<dbReference type="GO" id="GO:0004601">
    <property type="term" value="F:peroxidase activity"/>
    <property type="evidence" value="ECO:0007669"/>
    <property type="project" value="UniProtKB-KW"/>
</dbReference>
<dbReference type="FunFam" id="3.40.30.10:FF:000010">
    <property type="entry name" value="Glutathione peroxidase"/>
    <property type="match status" value="1"/>
</dbReference>
<dbReference type="PIRSF" id="PIRSF000303">
    <property type="entry name" value="Glutathion_perox"/>
    <property type="match status" value="1"/>
</dbReference>
<keyword evidence="2 5" id="KW-0575">Peroxidase</keyword>
<dbReference type="PRINTS" id="PR01011">
    <property type="entry name" value="GLUTPROXDASE"/>
</dbReference>
<dbReference type="eggNOG" id="COG0386">
    <property type="taxonomic scope" value="Bacteria"/>
</dbReference>
<dbReference type="PANTHER" id="PTHR11592:SF78">
    <property type="entry name" value="GLUTATHIONE PEROXIDASE"/>
    <property type="match status" value="1"/>
</dbReference>
<dbReference type="PROSITE" id="PS51352">
    <property type="entry name" value="THIOREDOXIN_2"/>
    <property type="match status" value="1"/>
</dbReference>
<keyword evidence="3 5" id="KW-0560">Oxidoreductase</keyword>
<dbReference type="InterPro" id="IPR000889">
    <property type="entry name" value="Glutathione_peroxidase"/>
</dbReference>
<dbReference type="CDD" id="cd00340">
    <property type="entry name" value="GSH_Peroxidase"/>
    <property type="match status" value="1"/>
</dbReference>
<gene>
    <name evidence="7" type="ordered locus">Exig_1269</name>
</gene>
<feature type="domain" description="Thioredoxin" evidence="6">
    <location>
        <begin position="1"/>
        <end position="159"/>
    </location>
</feature>
<name>B1YEY6_EXIS2</name>
<dbReference type="GO" id="GO:0034599">
    <property type="term" value="P:cellular response to oxidative stress"/>
    <property type="evidence" value="ECO:0007669"/>
    <property type="project" value="TreeGrafter"/>
</dbReference>
<dbReference type="Pfam" id="PF00255">
    <property type="entry name" value="GSHPx"/>
    <property type="match status" value="1"/>
</dbReference>
<organism evidence="7 8">
    <name type="scientific">Exiguobacterium sibiricum (strain DSM 17290 / CCUG 55495 / CIP 109462 / JCM 13490 / 255-15)</name>
    <dbReference type="NCBI Taxonomy" id="262543"/>
    <lineage>
        <taxon>Bacteria</taxon>
        <taxon>Bacillati</taxon>
        <taxon>Bacillota</taxon>
        <taxon>Bacilli</taxon>
        <taxon>Bacillales</taxon>
        <taxon>Bacillales Family XII. Incertae Sedis</taxon>
        <taxon>Exiguobacterium</taxon>
    </lineage>
</organism>
<reference evidence="7 8" key="2">
    <citation type="journal article" date="2008" name="BMC Genomics">
        <title>Architecture of thermal adaptation in an Exiguobacterium sibiricum strain isolated from 3 million year old permafrost: a genome and transcriptome approach.</title>
        <authorList>
            <person name="Rodrigues D.F."/>
            <person name="Ivanova N."/>
            <person name="He Z."/>
            <person name="Huebner M."/>
            <person name="Zhou J."/>
            <person name="Tiedje J.M."/>
        </authorList>
    </citation>
    <scope>NUCLEOTIDE SEQUENCE [LARGE SCALE GENOMIC DNA]</scope>
    <source>
        <strain evidence="8">DSM 17290 / CIP 109462 / JCM 13490 / 255-15</strain>
    </source>
</reference>
<evidence type="ECO:0000256" key="4">
    <source>
        <dbReference type="PIRSR" id="PIRSR000303-1"/>
    </source>
</evidence>
<accession>B1YEY6</accession>
<reference evidence="8" key="3">
    <citation type="submission" date="2008-04" db="EMBL/GenBank/DDBJ databases">
        <title>Complete sequence of chromosome of Exiguobacterium sibiricum 255-15.</title>
        <authorList>
            <consortium name="US DOE Joint Genome Institute"/>
            <person name="Copeland A."/>
            <person name="Lucas S."/>
            <person name="Lapidus A."/>
            <person name="Glavina del Rio T."/>
            <person name="Dalin E."/>
            <person name="Tice H."/>
            <person name="Bruce D."/>
            <person name="Goodwin L."/>
            <person name="Pitluck S."/>
            <person name="Kiss H."/>
            <person name="Chertkov O."/>
            <person name="Monk C."/>
            <person name="Brettin T."/>
            <person name="Detter J.C."/>
            <person name="Han C."/>
            <person name="Kuske C.R."/>
            <person name="Schmutz J."/>
            <person name="Larimer F."/>
            <person name="Land M."/>
            <person name="Hauser L."/>
            <person name="Kyrpides N."/>
            <person name="Mikhailova N."/>
            <person name="Vishnivetskaya T."/>
            <person name="Rodrigues D.F."/>
            <person name="Gilichinsky D."/>
            <person name="Tiedje J."/>
            <person name="Richardson P."/>
        </authorList>
    </citation>
    <scope>NUCLEOTIDE SEQUENCE [LARGE SCALE GENOMIC DNA]</scope>
    <source>
        <strain evidence="8">DSM 17290 / CIP 109462 / JCM 13490 / 255-15</strain>
    </source>
</reference>